<dbReference type="PANTHER" id="PTHR42807">
    <property type="entry name" value="GLUTARYL-COA DEHYDROGENASE, MITOCHONDRIAL"/>
    <property type="match status" value="1"/>
</dbReference>
<dbReference type="SUPFAM" id="SSF56645">
    <property type="entry name" value="Acyl-CoA dehydrogenase NM domain-like"/>
    <property type="match status" value="1"/>
</dbReference>
<evidence type="ECO:0000259" key="3">
    <source>
        <dbReference type="Pfam" id="PF02771"/>
    </source>
</evidence>
<dbReference type="Pfam" id="PF02771">
    <property type="entry name" value="Acyl-CoA_dh_N"/>
    <property type="match status" value="1"/>
</dbReference>
<dbReference type="GO" id="GO:0000062">
    <property type="term" value="F:fatty-acyl-CoA binding"/>
    <property type="evidence" value="ECO:0007669"/>
    <property type="project" value="TreeGrafter"/>
</dbReference>
<dbReference type="GO" id="GO:0050660">
    <property type="term" value="F:flavin adenine dinucleotide binding"/>
    <property type="evidence" value="ECO:0007669"/>
    <property type="project" value="InterPro"/>
</dbReference>
<dbReference type="PANTHER" id="PTHR42807:SF1">
    <property type="entry name" value="GLUTARYL-COA DEHYDROGENASE, MITOCHONDRIAL"/>
    <property type="match status" value="1"/>
</dbReference>
<gene>
    <name evidence="4" type="ORF">NCTC11012_01141</name>
</gene>
<evidence type="ECO:0000313" key="4">
    <source>
        <dbReference type="EMBL" id="STZ02912.1"/>
    </source>
</evidence>
<sequence>MSFVPFNWQDALNLDSLLSEDERMVYDTARQFCQKELMPNIIEANRHEHFDTNIMRQMGELGLLGMTIDGYGCAGMSHVAYGLVARAVESVDSGYRSAMSVQSSLVMHPIYTNRT</sequence>
<dbReference type="GO" id="GO:0004361">
    <property type="term" value="F:glutaryl-CoA dehydrogenase activity"/>
    <property type="evidence" value="ECO:0007669"/>
    <property type="project" value="TreeGrafter"/>
</dbReference>
<keyword evidence="2" id="KW-0560">Oxidoreductase</keyword>
<evidence type="ECO:0000313" key="5">
    <source>
        <dbReference type="Proteomes" id="UP000254618"/>
    </source>
</evidence>
<dbReference type="Gene3D" id="1.10.540.10">
    <property type="entry name" value="Acyl-CoA dehydrogenase/oxidase, N-terminal domain"/>
    <property type="match status" value="1"/>
</dbReference>
<evidence type="ECO:0000256" key="2">
    <source>
        <dbReference type="ARBA" id="ARBA00023002"/>
    </source>
</evidence>
<name>A0A378QR27_9GAMM</name>
<feature type="domain" description="Acyl-CoA dehydrogenase/oxidase N-terminal" evidence="3">
    <location>
        <begin position="19"/>
        <end position="112"/>
    </location>
</feature>
<dbReference type="EMBL" id="UGQF01000001">
    <property type="protein sequence ID" value="STZ02912.1"/>
    <property type="molecule type" value="Genomic_DNA"/>
</dbReference>
<dbReference type="RefSeq" id="WP_115236913.1">
    <property type="nucleotide sequence ID" value="NZ_MXAP01000030.1"/>
</dbReference>
<dbReference type="GO" id="GO:0046949">
    <property type="term" value="P:fatty-acyl-CoA biosynthetic process"/>
    <property type="evidence" value="ECO:0007669"/>
    <property type="project" value="TreeGrafter"/>
</dbReference>
<proteinExistence type="predicted"/>
<accession>A0A378QR27</accession>
<dbReference type="InterPro" id="IPR013786">
    <property type="entry name" value="AcylCoA_DH/ox_N"/>
</dbReference>
<dbReference type="Proteomes" id="UP000254618">
    <property type="component" value="Unassembled WGS sequence"/>
</dbReference>
<keyword evidence="1" id="KW-0809">Transit peptide</keyword>
<dbReference type="FunFam" id="1.10.540.10:FF:000003">
    <property type="entry name" value="glutaryl-CoA dehydrogenase, mitochondrial"/>
    <property type="match status" value="1"/>
</dbReference>
<dbReference type="GO" id="GO:0033539">
    <property type="term" value="P:fatty acid beta-oxidation using acyl-CoA dehydrogenase"/>
    <property type="evidence" value="ECO:0007669"/>
    <property type="project" value="TreeGrafter"/>
</dbReference>
<organism evidence="4 5">
    <name type="scientific">Moraxella equi</name>
    <dbReference type="NCBI Taxonomy" id="60442"/>
    <lineage>
        <taxon>Bacteria</taxon>
        <taxon>Pseudomonadati</taxon>
        <taxon>Pseudomonadota</taxon>
        <taxon>Gammaproteobacteria</taxon>
        <taxon>Moraxellales</taxon>
        <taxon>Moraxellaceae</taxon>
        <taxon>Moraxella</taxon>
    </lineage>
</organism>
<protein>
    <submittedName>
        <fullName evidence="4">Cyclohexanecarboxyl-CoA dehydrogenase</fullName>
    </submittedName>
</protein>
<reference evidence="4 5" key="1">
    <citation type="submission" date="2018-06" db="EMBL/GenBank/DDBJ databases">
        <authorList>
            <consortium name="Pathogen Informatics"/>
            <person name="Doyle S."/>
        </authorList>
    </citation>
    <scope>NUCLEOTIDE SEQUENCE [LARGE SCALE GENOMIC DNA]</scope>
    <source>
        <strain evidence="4 5">NCTC11012</strain>
    </source>
</reference>
<dbReference type="InterPro" id="IPR009100">
    <property type="entry name" value="AcylCoA_DH/oxidase_NM_dom_sf"/>
</dbReference>
<dbReference type="InterPro" id="IPR052033">
    <property type="entry name" value="Glutaryl-CoA_DH_mitochondrial"/>
</dbReference>
<evidence type="ECO:0000256" key="1">
    <source>
        <dbReference type="ARBA" id="ARBA00022946"/>
    </source>
</evidence>
<dbReference type="AlphaFoldDB" id="A0A378QR27"/>
<dbReference type="InterPro" id="IPR037069">
    <property type="entry name" value="AcylCoA_DH/ox_N_sf"/>
</dbReference>